<dbReference type="SUPFAM" id="SSF53623">
    <property type="entry name" value="MurD-like peptide ligases, catalytic domain"/>
    <property type="match status" value="1"/>
</dbReference>
<sequence>MPSISPPTIDPYTLALHRLSLLQSNQSVVSRFSQLPSQSSPNNTQDGKKTQTTKEDLNALSHPETLFWLARSGYTPSSLARVHNLKCVHVAGTKGKGTVSTMVGAILGEYASQLGAGERSRVGLYTSPHVVDVRERIAFFCEGEGDIIPKEEFGAVVNEIWERLTQAAREEVEELKQGKELTPEEEEEIQGPTTKPFFFKFLTLCAFHAFVHPSVAAAVIETGIGGEYDATNILPPECITASVVTQLGIDHVSMLGATLPEIAWHKAGIFKKGVKAFARKLTGEEGEKVMEVLRGRAREKGAQLVEVEDSFIEGWSGLPGTTEGSEGKRSNPFLKQNVALAVHAAREHLLRSGITLPERFASPDWTMASLPEEFIRGLQKAIRAPVLRGRFETYTDSQGKTWFLDGAHTTDSLAGVGRWFASEIGEGYEDEVRVLVFNQQDRDVGGLLRAVYEGAKEGYQGKSRVFTHAVFTRNEEEQSGKEGERDLSVQKKAEETMKALDEGTITEVFDAVKPAVEYIKDLAKQGRACKVLVTGSFHLVGPVLRTINQS</sequence>
<dbReference type="STRING" id="759272.G0SHY6"/>
<dbReference type="InterPro" id="IPR018109">
    <property type="entry name" value="Folylpolyglutamate_synth_CS"/>
</dbReference>
<comment type="pathway">
    <text evidence="1">Cofactor biosynthesis; tetrahydrofolylpolyglutamate biosynthesis.</text>
</comment>
<feature type="region of interest" description="Disordered" evidence="13">
    <location>
        <begin position="32"/>
        <end position="56"/>
    </location>
</feature>
<evidence type="ECO:0000256" key="9">
    <source>
        <dbReference type="ARBA" id="ARBA00022842"/>
    </source>
</evidence>
<dbReference type="Proteomes" id="UP000008066">
    <property type="component" value="Unassembled WGS sequence"/>
</dbReference>
<dbReference type="GO" id="GO:0006730">
    <property type="term" value="P:one-carbon metabolic process"/>
    <property type="evidence" value="ECO:0007669"/>
    <property type="project" value="UniProtKB-KW"/>
</dbReference>
<keyword evidence="8" id="KW-0067">ATP-binding</keyword>
<feature type="compositionally biased region" description="Polar residues" evidence="13">
    <location>
        <begin position="32"/>
        <end position="45"/>
    </location>
</feature>
<protein>
    <recommendedName>
        <fullName evidence="3">tetrahydrofolate synthase</fullName>
        <ecNumber evidence="3">6.3.2.17</ecNumber>
    </recommendedName>
    <alternativeName>
        <fullName evidence="11">Folylpoly-gamma-glutamate synthetase</fullName>
    </alternativeName>
    <alternativeName>
        <fullName evidence="10">Tetrahydrofolylpolyglutamate synthase</fullName>
    </alternativeName>
</protein>
<evidence type="ECO:0000256" key="4">
    <source>
        <dbReference type="ARBA" id="ARBA00022563"/>
    </source>
</evidence>
<organism evidence="15">
    <name type="scientific">Chaetomium thermophilum (strain DSM 1495 / CBS 144.50 / IMI 039719)</name>
    <name type="common">Thermochaetoides thermophila</name>
    <dbReference type="NCBI Taxonomy" id="759272"/>
    <lineage>
        <taxon>Eukaryota</taxon>
        <taxon>Fungi</taxon>
        <taxon>Dikarya</taxon>
        <taxon>Ascomycota</taxon>
        <taxon>Pezizomycotina</taxon>
        <taxon>Sordariomycetes</taxon>
        <taxon>Sordariomycetidae</taxon>
        <taxon>Sordariales</taxon>
        <taxon>Chaetomiaceae</taxon>
        <taxon>Thermochaetoides</taxon>
    </lineage>
</organism>
<dbReference type="Gene3D" id="3.40.1190.10">
    <property type="entry name" value="Mur-like, catalytic domain"/>
    <property type="match status" value="1"/>
</dbReference>
<feature type="compositionally biased region" description="Basic and acidic residues" evidence="13">
    <location>
        <begin position="46"/>
        <end position="56"/>
    </location>
</feature>
<evidence type="ECO:0000256" key="11">
    <source>
        <dbReference type="ARBA" id="ARBA00030876"/>
    </source>
</evidence>
<dbReference type="GO" id="GO:0005524">
    <property type="term" value="F:ATP binding"/>
    <property type="evidence" value="ECO:0007669"/>
    <property type="project" value="UniProtKB-KW"/>
</dbReference>
<accession>G0SHY6</accession>
<keyword evidence="15" id="KW-1185">Reference proteome</keyword>
<dbReference type="PANTHER" id="PTHR11136:SF5">
    <property type="entry name" value="FOLYLPOLYGLUTAMATE SYNTHASE, MITOCHONDRIAL"/>
    <property type="match status" value="1"/>
</dbReference>
<dbReference type="GO" id="GO:0004326">
    <property type="term" value="F:tetrahydrofolylpolyglutamate synthase activity"/>
    <property type="evidence" value="ECO:0007669"/>
    <property type="project" value="UniProtKB-EC"/>
</dbReference>
<keyword evidence="9" id="KW-0460">Magnesium</keyword>
<dbReference type="SUPFAM" id="SSF53244">
    <property type="entry name" value="MurD-like peptide ligases, peptide-binding domain"/>
    <property type="match status" value="1"/>
</dbReference>
<dbReference type="OMA" id="HIHIAGT"/>
<dbReference type="UniPathway" id="UPA00850"/>
<dbReference type="GO" id="GO:0005739">
    <property type="term" value="C:mitochondrion"/>
    <property type="evidence" value="ECO:0007669"/>
    <property type="project" value="TreeGrafter"/>
</dbReference>
<keyword evidence="5" id="KW-0436">Ligase</keyword>
<evidence type="ECO:0000256" key="2">
    <source>
        <dbReference type="ARBA" id="ARBA00008276"/>
    </source>
</evidence>
<evidence type="ECO:0000256" key="7">
    <source>
        <dbReference type="ARBA" id="ARBA00022741"/>
    </source>
</evidence>
<dbReference type="HOGENOM" id="CLU_015869_0_1_1"/>
<comment type="similarity">
    <text evidence="2">Belongs to the folylpolyglutamate synthase family.</text>
</comment>
<evidence type="ECO:0000256" key="10">
    <source>
        <dbReference type="ARBA" id="ARBA00030592"/>
    </source>
</evidence>
<evidence type="ECO:0000256" key="1">
    <source>
        <dbReference type="ARBA" id="ARBA00005150"/>
    </source>
</evidence>
<dbReference type="eggNOG" id="KOG2525">
    <property type="taxonomic scope" value="Eukaryota"/>
</dbReference>
<dbReference type="EC" id="6.3.2.17" evidence="3"/>
<evidence type="ECO:0000256" key="5">
    <source>
        <dbReference type="ARBA" id="ARBA00022598"/>
    </source>
</evidence>
<dbReference type="Gene3D" id="3.90.190.20">
    <property type="entry name" value="Mur ligase, C-terminal domain"/>
    <property type="match status" value="1"/>
</dbReference>
<dbReference type="InterPro" id="IPR001645">
    <property type="entry name" value="Folylpolyglutamate_synth"/>
</dbReference>
<gene>
    <name evidence="14" type="ORF">CTHT_0073830</name>
</gene>
<dbReference type="GO" id="GO:0005829">
    <property type="term" value="C:cytosol"/>
    <property type="evidence" value="ECO:0007669"/>
    <property type="project" value="TreeGrafter"/>
</dbReference>
<dbReference type="KEGG" id="cthr:CTHT_0073830"/>
<dbReference type="RefSeq" id="XP_006697638.1">
    <property type="nucleotide sequence ID" value="XM_006697575.1"/>
</dbReference>
<evidence type="ECO:0000313" key="14">
    <source>
        <dbReference type="EMBL" id="EGS17056.1"/>
    </source>
</evidence>
<proteinExistence type="inferred from homology"/>
<dbReference type="GO" id="GO:0046872">
    <property type="term" value="F:metal ion binding"/>
    <property type="evidence" value="ECO:0007669"/>
    <property type="project" value="UniProtKB-KW"/>
</dbReference>
<comment type="catalytic activity">
    <reaction evidence="12">
        <text>(6S)-5,6,7,8-tetrahydrofolyl-(gamma-L-Glu)(n) + L-glutamate + ATP = (6S)-5,6,7,8-tetrahydrofolyl-(gamma-L-Glu)(n+1) + ADP + phosphate + H(+)</text>
        <dbReference type="Rhea" id="RHEA:10580"/>
        <dbReference type="Rhea" id="RHEA-COMP:14738"/>
        <dbReference type="Rhea" id="RHEA-COMP:14740"/>
        <dbReference type="ChEBI" id="CHEBI:15378"/>
        <dbReference type="ChEBI" id="CHEBI:29985"/>
        <dbReference type="ChEBI" id="CHEBI:30616"/>
        <dbReference type="ChEBI" id="CHEBI:43474"/>
        <dbReference type="ChEBI" id="CHEBI:141005"/>
        <dbReference type="ChEBI" id="CHEBI:456216"/>
        <dbReference type="EC" id="6.3.2.17"/>
    </reaction>
</comment>
<keyword evidence="4" id="KW-0554">One-carbon metabolism</keyword>
<dbReference type="PANTHER" id="PTHR11136">
    <property type="entry name" value="FOLYLPOLYGLUTAMATE SYNTHASE-RELATED"/>
    <property type="match status" value="1"/>
</dbReference>
<dbReference type="OrthoDB" id="5212574at2759"/>
<evidence type="ECO:0000256" key="8">
    <source>
        <dbReference type="ARBA" id="ARBA00022840"/>
    </source>
</evidence>
<dbReference type="GeneID" id="18261421"/>
<reference evidence="14 15" key="1">
    <citation type="journal article" date="2011" name="Cell">
        <title>Insight into structure and assembly of the nuclear pore complex by utilizing the genome of a eukaryotic thermophile.</title>
        <authorList>
            <person name="Amlacher S."/>
            <person name="Sarges P."/>
            <person name="Flemming D."/>
            <person name="van Noort V."/>
            <person name="Kunze R."/>
            <person name="Devos D.P."/>
            <person name="Arumugam M."/>
            <person name="Bork P."/>
            <person name="Hurt E."/>
        </authorList>
    </citation>
    <scope>NUCLEOTIDE SEQUENCE [LARGE SCALE GENOMIC DNA]</scope>
    <source>
        <strain evidence="15">DSM 1495 / CBS 144.50 / IMI 039719</strain>
    </source>
</reference>
<keyword evidence="6" id="KW-0479">Metal-binding</keyword>
<dbReference type="NCBIfam" id="TIGR01499">
    <property type="entry name" value="folC"/>
    <property type="match status" value="1"/>
</dbReference>
<dbReference type="AlphaFoldDB" id="G0SHY6"/>
<keyword evidence="7" id="KW-0547">Nucleotide-binding</keyword>
<evidence type="ECO:0000256" key="12">
    <source>
        <dbReference type="ARBA" id="ARBA00047493"/>
    </source>
</evidence>
<name>G0SHY6_CHATD</name>
<evidence type="ECO:0000256" key="6">
    <source>
        <dbReference type="ARBA" id="ARBA00022723"/>
    </source>
</evidence>
<dbReference type="InterPro" id="IPR036565">
    <property type="entry name" value="Mur-like_cat_sf"/>
</dbReference>
<dbReference type="InterPro" id="IPR036615">
    <property type="entry name" value="Mur_ligase_C_dom_sf"/>
</dbReference>
<dbReference type="PROSITE" id="PS01012">
    <property type="entry name" value="FOLYLPOLYGLU_SYNT_2"/>
    <property type="match status" value="1"/>
</dbReference>
<evidence type="ECO:0000256" key="3">
    <source>
        <dbReference type="ARBA" id="ARBA00013025"/>
    </source>
</evidence>
<dbReference type="EMBL" id="GL988048">
    <property type="protein sequence ID" value="EGS17056.1"/>
    <property type="molecule type" value="Genomic_DNA"/>
</dbReference>
<evidence type="ECO:0000256" key="13">
    <source>
        <dbReference type="SAM" id="MobiDB-lite"/>
    </source>
</evidence>
<evidence type="ECO:0000313" key="15">
    <source>
        <dbReference type="Proteomes" id="UP000008066"/>
    </source>
</evidence>